<comment type="caution">
    <text evidence="2">The sequence shown here is derived from an EMBL/GenBank/DDBJ whole genome shotgun (WGS) entry which is preliminary data.</text>
</comment>
<dbReference type="AlphaFoldDB" id="A0A5B7HHW3"/>
<organism evidence="2 3">
    <name type="scientific">Portunus trituberculatus</name>
    <name type="common">Swimming crab</name>
    <name type="synonym">Neptunus trituberculatus</name>
    <dbReference type="NCBI Taxonomy" id="210409"/>
    <lineage>
        <taxon>Eukaryota</taxon>
        <taxon>Metazoa</taxon>
        <taxon>Ecdysozoa</taxon>
        <taxon>Arthropoda</taxon>
        <taxon>Crustacea</taxon>
        <taxon>Multicrustacea</taxon>
        <taxon>Malacostraca</taxon>
        <taxon>Eumalacostraca</taxon>
        <taxon>Eucarida</taxon>
        <taxon>Decapoda</taxon>
        <taxon>Pleocyemata</taxon>
        <taxon>Brachyura</taxon>
        <taxon>Eubrachyura</taxon>
        <taxon>Portunoidea</taxon>
        <taxon>Portunidae</taxon>
        <taxon>Portuninae</taxon>
        <taxon>Portunus</taxon>
    </lineage>
</organism>
<gene>
    <name evidence="2" type="ORF">E2C01_062391</name>
</gene>
<sequence>MKLVPLGLHVTDALTVTGKDPFSSFTGVQSLVQVKSHLVPLQVFSLDNSSQVQPRGDLPQVPPTGQVSDAGAR</sequence>
<evidence type="ECO:0000313" key="2">
    <source>
        <dbReference type="EMBL" id="MPC68194.1"/>
    </source>
</evidence>
<keyword evidence="3" id="KW-1185">Reference proteome</keyword>
<reference evidence="2 3" key="1">
    <citation type="submission" date="2019-05" db="EMBL/GenBank/DDBJ databases">
        <title>Another draft genome of Portunus trituberculatus and its Hox gene families provides insights of decapod evolution.</title>
        <authorList>
            <person name="Jeong J.-H."/>
            <person name="Song I."/>
            <person name="Kim S."/>
            <person name="Choi T."/>
            <person name="Kim D."/>
            <person name="Ryu S."/>
            <person name="Kim W."/>
        </authorList>
    </citation>
    <scope>NUCLEOTIDE SEQUENCE [LARGE SCALE GENOMIC DNA]</scope>
    <source>
        <tissue evidence="2">Muscle</tissue>
    </source>
</reference>
<protein>
    <submittedName>
        <fullName evidence="2">Uncharacterized protein</fullName>
    </submittedName>
</protein>
<evidence type="ECO:0000313" key="3">
    <source>
        <dbReference type="Proteomes" id="UP000324222"/>
    </source>
</evidence>
<accession>A0A5B7HHW3</accession>
<dbReference type="Proteomes" id="UP000324222">
    <property type="component" value="Unassembled WGS sequence"/>
</dbReference>
<name>A0A5B7HHW3_PORTR</name>
<evidence type="ECO:0000256" key="1">
    <source>
        <dbReference type="SAM" id="MobiDB-lite"/>
    </source>
</evidence>
<dbReference type="EMBL" id="VSRR010027454">
    <property type="protein sequence ID" value="MPC68194.1"/>
    <property type="molecule type" value="Genomic_DNA"/>
</dbReference>
<feature type="region of interest" description="Disordered" evidence="1">
    <location>
        <begin position="49"/>
        <end position="73"/>
    </location>
</feature>
<proteinExistence type="predicted"/>